<gene>
    <name evidence="2" type="ORF">BDN70DRAFT_821011</name>
</gene>
<name>A0A9P5YLA1_9AGAR</name>
<reference evidence="2" key="1">
    <citation type="submission" date="2020-11" db="EMBL/GenBank/DDBJ databases">
        <authorList>
            <consortium name="DOE Joint Genome Institute"/>
            <person name="Ahrendt S."/>
            <person name="Riley R."/>
            <person name="Andreopoulos W."/>
            <person name="Labutti K."/>
            <person name="Pangilinan J."/>
            <person name="Ruiz-Duenas F.J."/>
            <person name="Barrasa J.M."/>
            <person name="Sanchez-Garcia M."/>
            <person name="Camarero S."/>
            <person name="Miyauchi S."/>
            <person name="Serrano A."/>
            <person name="Linde D."/>
            <person name="Babiker R."/>
            <person name="Drula E."/>
            <person name="Ayuso-Fernandez I."/>
            <person name="Pacheco R."/>
            <person name="Padilla G."/>
            <person name="Ferreira P."/>
            <person name="Barriuso J."/>
            <person name="Kellner H."/>
            <person name="Castanera R."/>
            <person name="Alfaro M."/>
            <person name="Ramirez L."/>
            <person name="Pisabarro A.G."/>
            <person name="Kuo A."/>
            <person name="Tritt A."/>
            <person name="Lipzen A."/>
            <person name="He G."/>
            <person name="Yan M."/>
            <person name="Ng V."/>
            <person name="Cullen D."/>
            <person name="Martin F."/>
            <person name="Rosso M.-N."/>
            <person name="Henrissat B."/>
            <person name="Hibbett D."/>
            <person name="Martinez A.T."/>
            <person name="Grigoriev I.V."/>
        </authorList>
    </citation>
    <scope>NUCLEOTIDE SEQUENCE</scope>
    <source>
        <strain evidence="2">CIRM-BRFM 674</strain>
    </source>
</reference>
<dbReference type="AlphaFoldDB" id="A0A9P5YLA1"/>
<feature type="non-terminal residue" evidence="2">
    <location>
        <position position="177"/>
    </location>
</feature>
<evidence type="ECO:0000313" key="3">
    <source>
        <dbReference type="Proteomes" id="UP000807469"/>
    </source>
</evidence>
<dbReference type="OrthoDB" id="3221862at2759"/>
<dbReference type="Pfam" id="PF20209">
    <property type="entry name" value="DUF6570"/>
    <property type="match status" value="1"/>
</dbReference>
<organism evidence="2 3">
    <name type="scientific">Pholiota conissans</name>
    <dbReference type="NCBI Taxonomy" id="109636"/>
    <lineage>
        <taxon>Eukaryota</taxon>
        <taxon>Fungi</taxon>
        <taxon>Dikarya</taxon>
        <taxon>Basidiomycota</taxon>
        <taxon>Agaricomycotina</taxon>
        <taxon>Agaricomycetes</taxon>
        <taxon>Agaricomycetidae</taxon>
        <taxon>Agaricales</taxon>
        <taxon>Agaricineae</taxon>
        <taxon>Strophariaceae</taxon>
        <taxon>Pholiota</taxon>
    </lineage>
</organism>
<feature type="domain" description="DUF6570" evidence="1">
    <location>
        <begin position="2"/>
        <end position="76"/>
    </location>
</feature>
<accession>A0A9P5YLA1</accession>
<dbReference type="EMBL" id="MU155875">
    <property type="protein sequence ID" value="KAF9470700.1"/>
    <property type="molecule type" value="Genomic_DNA"/>
</dbReference>
<protein>
    <recommendedName>
        <fullName evidence="1">DUF6570 domain-containing protein</fullName>
    </recommendedName>
</protein>
<keyword evidence="3" id="KW-1185">Reference proteome</keyword>
<evidence type="ECO:0000313" key="2">
    <source>
        <dbReference type="EMBL" id="KAF9470700.1"/>
    </source>
</evidence>
<comment type="caution">
    <text evidence="2">The sequence shown here is derived from an EMBL/GenBank/DDBJ whole genome shotgun (WGS) entry which is preliminary data.</text>
</comment>
<evidence type="ECO:0000259" key="1">
    <source>
        <dbReference type="Pfam" id="PF20209"/>
    </source>
</evidence>
<proteinExistence type="predicted"/>
<sequence length="177" mass="19913">MFANPTVSVYNILPPSREELSEVLAFVFIGSVRPNEEEIQRTPMLVRRNKVAKALEWLKLNHIDYADLQISKENLESYPLSGVPVFIDYKAIDAETSNQIPAAMSKFDDEDEIGTAEGPCPFTVHGLTGEEYENITISALKIKALQHLERGGKSLAIGHEENPQSMYDNPQIYPQMF</sequence>
<dbReference type="Proteomes" id="UP000807469">
    <property type="component" value="Unassembled WGS sequence"/>
</dbReference>
<dbReference type="InterPro" id="IPR046700">
    <property type="entry name" value="DUF6570"/>
</dbReference>